<dbReference type="InterPro" id="IPR000515">
    <property type="entry name" value="MetI-like"/>
</dbReference>
<dbReference type="InterPro" id="IPR020048">
    <property type="entry name" value="NADPH-dep_FMN_reduc_SsuE"/>
</dbReference>
<feature type="transmembrane region" description="Helical" evidence="8">
    <location>
        <begin position="489"/>
        <end position="515"/>
    </location>
</feature>
<evidence type="ECO:0000259" key="11">
    <source>
        <dbReference type="PROSITE" id="PS51186"/>
    </source>
</evidence>
<keyword evidence="5" id="KW-0029">Amino-acid transport</keyword>
<dbReference type="PROSITE" id="PS51186">
    <property type="entry name" value="GNAT"/>
    <property type="match status" value="1"/>
</dbReference>
<gene>
    <name evidence="12" type="ORF">GCM10025872_28840</name>
</gene>
<feature type="transmembrane region" description="Helical" evidence="8">
    <location>
        <begin position="450"/>
        <end position="477"/>
    </location>
</feature>
<evidence type="ECO:0008006" key="13">
    <source>
        <dbReference type="Google" id="ProtNLM"/>
    </source>
</evidence>
<feature type="domain" description="ABC transmembrane type-1" evidence="10">
    <location>
        <begin position="453"/>
        <end position="659"/>
    </location>
</feature>
<keyword evidence="2 8" id="KW-0813">Transport</keyword>
<evidence type="ECO:0000256" key="6">
    <source>
        <dbReference type="ARBA" id="ARBA00022989"/>
    </source>
</evidence>
<keyword evidence="7 8" id="KW-0472">Membrane</keyword>
<evidence type="ECO:0000256" key="3">
    <source>
        <dbReference type="ARBA" id="ARBA00022475"/>
    </source>
</evidence>
<dbReference type="PANTHER" id="PTHR30614">
    <property type="entry name" value="MEMBRANE COMPONENT OF AMINO ACID ABC TRANSPORTER"/>
    <property type="match status" value="1"/>
</dbReference>
<evidence type="ECO:0000256" key="9">
    <source>
        <dbReference type="SAM" id="MobiDB-lite"/>
    </source>
</evidence>
<dbReference type="NCBIfam" id="TIGR03567">
    <property type="entry name" value="FMN_reduc_SsuE"/>
    <property type="match status" value="1"/>
</dbReference>
<dbReference type="InterPro" id="IPR035906">
    <property type="entry name" value="MetI-like_sf"/>
</dbReference>
<feature type="domain" description="N-acetyltransferase" evidence="11">
    <location>
        <begin position="194"/>
        <end position="344"/>
    </location>
</feature>
<feature type="transmembrane region" description="Helical" evidence="8">
    <location>
        <begin position="535"/>
        <end position="554"/>
    </location>
</feature>
<dbReference type="SUPFAM" id="SSF52218">
    <property type="entry name" value="Flavoproteins"/>
    <property type="match status" value="1"/>
</dbReference>
<keyword evidence="4 8" id="KW-0812">Transmembrane</keyword>
<dbReference type="SUPFAM" id="SSF161098">
    <property type="entry name" value="MetI-like"/>
    <property type="match status" value="1"/>
</dbReference>
<comment type="similarity">
    <text evidence="8">Belongs to the binding-protein-dependent transport system permease family.</text>
</comment>
<proteinExistence type="inferred from homology"/>
<evidence type="ECO:0000256" key="2">
    <source>
        <dbReference type="ARBA" id="ARBA00022448"/>
    </source>
</evidence>
<accession>A0ABM8HE76</accession>
<dbReference type="Pfam" id="PF00528">
    <property type="entry name" value="BPD_transp_1"/>
    <property type="match status" value="1"/>
</dbReference>
<feature type="compositionally biased region" description="Low complexity" evidence="9">
    <location>
        <begin position="324"/>
        <end position="352"/>
    </location>
</feature>
<evidence type="ECO:0000256" key="1">
    <source>
        <dbReference type="ARBA" id="ARBA00004651"/>
    </source>
</evidence>
<organism evidence="12">
    <name type="scientific">Barrientosiimonas endolithica</name>
    <dbReference type="NCBI Taxonomy" id="1535208"/>
    <lineage>
        <taxon>Bacteria</taxon>
        <taxon>Bacillati</taxon>
        <taxon>Actinomycetota</taxon>
        <taxon>Actinomycetes</taxon>
        <taxon>Micrococcales</taxon>
        <taxon>Dermacoccaceae</taxon>
        <taxon>Barrientosiimonas</taxon>
    </lineage>
</organism>
<dbReference type="PANTHER" id="PTHR30614:SF0">
    <property type="entry name" value="L-CYSTINE TRANSPORT SYSTEM PERMEASE PROTEIN TCYL"/>
    <property type="match status" value="1"/>
</dbReference>
<protein>
    <recommendedName>
        <fullName evidence="13">N-acetyltransferase domain-containing protein</fullName>
    </recommendedName>
</protein>
<dbReference type="InterPro" id="IPR043429">
    <property type="entry name" value="ArtM/GltK/GlnP/TcyL/YhdX-like"/>
</dbReference>
<dbReference type="Gene3D" id="1.10.3720.10">
    <property type="entry name" value="MetI-like"/>
    <property type="match status" value="1"/>
</dbReference>
<evidence type="ECO:0000256" key="5">
    <source>
        <dbReference type="ARBA" id="ARBA00022970"/>
    </source>
</evidence>
<dbReference type="InterPro" id="IPR029039">
    <property type="entry name" value="Flavoprotein-like_sf"/>
</dbReference>
<feature type="compositionally biased region" description="Low complexity" evidence="9">
    <location>
        <begin position="377"/>
        <end position="386"/>
    </location>
</feature>
<dbReference type="Pfam" id="PF03358">
    <property type="entry name" value="FMN_red"/>
    <property type="match status" value="1"/>
</dbReference>
<keyword evidence="6 8" id="KW-1133">Transmembrane helix</keyword>
<dbReference type="CDD" id="cd04301">
    <property type="entry name" value="NAT_SF"/>
    <property type="match status" value="1"/>
</dbReference>
<dbReference type="Gene3D" id="3.40.50.360">
    <property type="match status" value="1"/>
</dbReference>
<dbReference type="CDD" id="cd06261">
    <property type="entry name" value="TM_PBP2"/>
    <property type="match status" value="1"/>
</dbReference>
<feature type="transmembrane region" description="Helical" evidence="8">
    <location>
        <begin position="605"/>
        <end position="625"/>
    </location>
</feature>
<dbReference type="InterPro" id="IPR016181">
    <property type="entry name" value="Acyl_CoA_acyltransferase"/>
</dbReference>
<dbReference type="InterPro" id="IPR005025">
    <property type="entry name" value="FMN_Rdtase-like_dom"/>
</dbReference>
<keyword evidence="3" id="KW-1003">Cell membrane</keyword>
<dbReference type="InterPro" id="IPR000182">
    <property type="entry name" value="GNAT_dom"/>
</dbReference>
<dbReference type="Pfam" id="PF00583">
    <property type="entry name" value="Acetyltransf_1"/>
    <property type="match status" value="1"/>
</dbReference>
<dbReference type="RefSeq" id="WP_289231348.1">
    <property type="nucleotide sequence ID" value="NZ_AP027735.1"/>
</dbReference>
<dbReference type="SUPFAM" id="SSF55729">
    <property type="entry name" value="Acyl-CoA N-acyltransferases (Nat)"/>
    <property type="match status" value="1"/>
</dbReference>
<reference evidence="12" key="2">
    <citation type="submission" date="2023-02" db="EMBL/GenBank/DDBJ databases">
        <authorList>
            <person name="Sun Q."/>
            <person name="Mori K."/>
        </authorList>
    </citation>
    <scope>NUCLEOTIDE SEQUENCE</scope>
    <source>
        <strain evidence="12">NBRC 110608</strain>
    </source>
</reference>
<evidence type="ECO:0000313" key="12">
    <source>
        <dbReference type="EMBL" id="BDZ59227.1"/>
    </source>
</evidence>
<dbReference type="Gene3D" id="3.40.630.30">
    <property type="match status" value="1"/>
</dbReference>
<feature type="transmembrane region" description="Helical" evidence="8">
    <location>
        <begin position="637"/>
        <end position="662"/>
    </location>
</feature>
<comment type="subcellular location">
    <subcellularLocation>
        <location evidence="1 8">Cell membrane</location>
        <topology evidence="1 8">Multi-pass membrane protein</topology>
    </subcellularLocation>
</comment>
<evidence type="ECO:0000256" key="4">
    <source>
        <dbReference type="ARBA" id="ARBA00022692"/>
    </source>
</evidence>
<evidence type="ECO:0000256" key="7">
    <source>
        <dbReference type="ARBA" id="ARBA00023136"/>
    </source>
</evidence>
<sequence length="703" mass="74929">MALIVTITGSPTAPSRTDAVVDHVARRAAVRGHQVQAITLRDLPAEPLLRADPTAPAVADAVAAIERADAVIVGTPVYRASFSGLLKAFLDLLPRDALSGKAVLPLVTGGSLAHALVGDYALAPVLRSLQPAYVGGGRFVLAEQVRLHEGGGAVLAPEVLAALGAVASAFVARLEGRPAEAAAPATDRPAEVTARVVPVDDPVLRPLLEELQVEYGTRYARDSVNERLVEVPVTDFDAPHGAFVVLERAGVVVAGGAIRRREPGVAEVKRMWTAHHARRQGLGRRVLQELEEQARRLGYHRIFLTTGPRQPEARGLYLAAGYAPSSTCTPTPRSSATSPSRSPSSPRCRPSPAESVPGRSQPNPVEGEPMSTSSTLRAGPARDAAAAPPPRAEAPASSSSLTVVPRRNPWRWVATAVVAVLLAQLVNGLVTNPAWEWGTVGSYLFSRTVINALGITIWLTVLGTVLGFALGVVLAAMRLSGSPVLRGAAWTYVWVFRSVPLIVQLLFWFNIAYLYPRLGFGVPFGPELVTIDSSTAIGAMGAAVLGLTLHQAAYSAEIVRAGIGSVDQGQLEAAAALGLSRRRQFFRIVLPQAMRSILPNATNEVISLFKGTSIVSVLAIPELFYQVQVIYGRTSQVVPLLIVATIWYVVLTTVLSVAQYYLERRYARGSSREAQAPTPLQRLRSQAAEWRAGAQTARTGQIR</sequence>
<dbReference type="PROSITE" id="PS50928">
    <property type="entry name" value="ABC_TM1"/>
    <property type="match status" value="1"/>
</dbReference>
<evidence type="ECO:0000256" key="8">
    <source>
        <dbReference type="RuleBase" id="RU363032"/>
    </source>
</evidence>
<evidence type="ECO:0000259" key="10">
    <source>
        <dbReference type="PROSITE" id="PS50928"/>
    </source>
</evidence>
<feature type="region of interest" description="Disordered" evidence="9">
    <location>
        <begin position="324"/>
        <end position="400"/>
    </location>
</feature>
<reference evidence="12" key="1">
    <citation type="journal article" date="2014" name="Int. J. Syst. Evol. Microbiol.">
        <title>Complete genome of a new Firmicutes species belonging to the dominant human colonic microbiota ('Ruminococcus bicirculans') reveals two chromosomes and a selective capacity to utilize plant glucans.</title>
        <authorList>
            <consortium name="NISC Comparative Sequencing Program"/>
            <person name="Wegmann U."/>
            <person name="Louis P."/>
            <person name="Goesmann A."/>
            <person name="Henrissat B."/>
            <person name="Duncan S.H."/>
            <person name="Flint H.J."/>
        </authorList>
    </citation>
    <scope>NUCLEOTIDE SEQUENCE</scope>
    <source>
        <strain evidence="12">NBRC 110608</strain>
    </source>
</reference>
<dbReference type="EMBL" id="AP027735">
    <property type="protein sequence ID" value="BDZ59227.1"/>
    <property type="molecule type" value="Genomic_DNA"/>
</dbReference>
<name>A0ABM8HE76_9MICO</name>
<dbReference type="NCBIfam" id="TIGR01726">
    <property type="entry name" value="HEQRo_perm_3TM"/>
    <property type="match status" value="1"/>
</dbReference>
<dbReference type="InterPro" id="IPR010065">
    <property type="entry name" value="AA_ABC_transptr_permease_3TM"/>
</dbReference>